<keyword evidence="2" id="KW-0732">Signal</keyword>
<reference evidence="4" key="1">
    <citation type="journal article" date="2019" name="Int. J. Syst. Evol. Microbiol.">
        <title>The Global Catalogue of Microorganisms (GCM) 10K type strain sequencing project: providing services to taxonomists for standard genome sequencing and annotation.</title>
        <authorList>
            <consortium name="The Broad Institute Genomics Platform"/>
            <consortium name="The Broad Institute Genome Sequencing Center for Infectious Disease"/>
            <person name="Wu L."/>
            <person name="Ma J."/>
        </authorList>
    </citation>
    <scope>NUCLEOTIDE SEQUENCE [LARGE SCALE GENOMIC DNA]</scope>
    <source>
        <strain evidence="4">NBRC 108728</strain>
    </source>
</reference>
<evidence type="ECO:0008006" key="5">
    <source>
        <dbReference type="Google" id="ProtNLM"/>
    </source>
</evidence>
<dbReference type="Proteomes" id="UP001321486">
    <property type="component" value="Chromosome"/>
</dbReference>
<dbReference type="EMBL" id="AP027732">
    <property type="protein sequence ID" value="BDZ48666.1"/>
    <property type="molecule type" value="Genomic_DNA"/>
</dbReference>
<dbReference type="InterPro" id="IPR046112">
    <property type="entry name" value="DUF6049"/>
</dbReference>
<feature type="chain" id="PRO_5046418945" description="DUF916 domain-containing protein" evidence="2">
    <location>
        <begin position="19"/>
        <end position="193"/>
    </location>
</feature>
<sequence>MRILPAFAVSALAVVALAAGLPAASATAVPAATTTATASPSASASDVVTVSVAPNDNGVIREDGELTASITVHNGTDEALDAGLVRVYLDRETFSSRSQLESWFARPADTTTDALGSFMTSIAVPAIRAGGTADGLTVTIPSSTLSLSGNDWGPRRSASATPPRECRSPKITRASSTTRTTASRRPSWRWPFL</sequence>
<feature type="region of interest" description="Disordered" evidence="1">
    <location>
        <begin position="147"/>
        <end position="193"/>
    </location>
</feature>
<gene>
    <name evidence="3" type="ORF">GCM10025867_09070</name>
</gene>
<name>A0ABN6XV13_9MICO</name>
<organism evidence="3 4">
    <name type="scientific">Frondihabitans sucicola</name>
    <dbReference type="NCBI Taxonomy" id="1268041"/>
    <lineage>
        <taxon>Bacteria</taxon>
        <taxon>Bacillati</taxon>
        <taxon>Actinomycetota</taxon>
        <taxon>Actinomycetes</taxon>
        <taxon>Micrococcales</taxon>
        <taxon>Microbacteriaceae</taxon>
        <taxon>Frondihabitans</taxon>
    </lineage>
</organism>
<keyword evidence="4" id="KW-1185">Reference proteome</keyword>
<evidence type="ECO:0000313" key="3">
    <source>
        <dbReference type="EMBL" id="BDZ48666.1"/>
    </source>
</evidence>
<dbReference type="RefSeq" id="WP_286345620.1">
    <property type="nucleotide sequence ID" value="NZ_AP027732.1"/>
</dbReference>
<dbReference type="Pfam" id="PF19516">
    <property type="entry name" value="DUF6049"/>
    <property type="match status" value="1"/>
</dbReference>
<accession>A0ABN6XV13</accession>
<evidence type="ECO:0000256" key="2">
    <source>
        <dbReference type="SAM" id="SignalP"/>
    </source>
</evidence>
<feature type="signal peptide" evidence="2">
    <location>
        <begin position="1"/>
        <end position="18"/>
    </location>
</feature>
<feature type="compositionally biased region" description="Low complexity" evidence="1">
    <location>
        <begin position="172"/>
        <end position="193"/>
    </location>
</feature>
<protein>
    <recommendedName>
        <fullName evidence="5">DUF916 domain-containing protein</fullName>
    </recommendedName>
</protein>
<proteinExistence type="predicted"/>
<evidence type="ECO:0000256" key="1">
    <source>
        <dbReference type="SAM" id="MobiDB-lite"/>
    </source>
</evidence>
<evidence type="ECO:0000313" key="4">
    <source>
        <dbReference type="Proteomes" id="UP001321486"/>
    </source>
</evidence>